<evidence type="ECO:0000256" key="1">
    <source>
        <dbReference type="SAM" id="MobiDB-lite"/>
    </source>
</evidence>
<accession>A0A176W942</accession>
<dbReference type="AlphaFoldDB" id="A0A176W942"/>
<evidence type="ECO:0000313" key="3">
    <source>
        <dbReference type="Proteomes" id="UP000077202"/>
    </source>
</evidence>
<dbReference type="Proteomes" id="UP000077202">
    <property type="component" value="Unassembled WGS sequence"/>
</dbReference>
<feature type="region of interest" description="Disordered" evidence="1">
    <location>
        <begin position="1"/>
        <end position="21"/>
    </location>
</feature>
<reference evidence="2" key="1">
    <citation type="submission" date="2016-03" db="EMBL/GenBank/DDBJ databases">
        <title>Mechanisms controlling the formation of the plant cell surface in tip-growing cells are functionally conserved among land plants.</title>
        <authorList>
            <person name="Honkanen S."/>
            <person name="Jones V.A."/>
            <person name="Morieri G."/>
            <person name="Champion C."/>
            <person name="Hetherington A.J."/>
            <person name="Kelly S."/>
            <person name="Saint-Marcoux D."/>
            <person name="Proust H."/>
            <person name="Prescott H."/>
            <person name="Dolan L."/>
        </authorList>
    </citation>
    <scope>NUCLEOTIDE SEQUENCE [LARGE SCALE GENOMIC DNA]</scope>
    <source>
        <tissue evidence="2">Whole gametophyte</tissue>
    </source>
</reference>
<evidence type="ECO:0000313" key="2">
    <source>
        <dbReference type="EMBL" id="OAE29648.1"/>
    </source>
</evidence>
<feature type="compositionally biased region" description="Basic and acidic residues" evidence="1">
    <location>
        <begin position="10"/>
        <end position="19"/>
    </location>
</feature>
<proteinExistence type="predicted"/>
<sequence length="85" mass="9464">METFGNSAKDPPKEAKEQGGDIELETLSQGRRSLGQPIVYTPSEKVCLELHAEQKPAFSTQVSSVNMLDEQVIPLLRYLDGKMEK</sequence>
<protein>
    <submittedName>
        <fullName evidence="2">Uncharacterized protein</fullName>
    </submittedName>
</protein>
<keyword evidence="3" id="KW-1185">Reference proteome</keyword>
<gene>
    <name evidence="2" type="ORF">AXG93_509s1000</name>
</gene>
<organism evidence="2 3">
    <name type="scientific">Marchantia polymorpha subsp. ruderalis</name>
    <dbReference type="NCBI Taxonomy" id="1480154"/>
    <lineage>
        <taxon>Eukaryota</taxon>
        <taxon>Viridiplantae</taxon>
        <taxon>Streptophyta</taxon>
        <taxon>Embryophyta</taxon>
        <taxon>Marchantiophyta</taxon>
        <taxon>Marchantiopsida</taxon>
        <taxon>Marchantiidae</taxon>
        <taxon>Marchantiales</taxon>
        <taxon>Marchantiaceae</taxon>
        <taxon>Marchantia</taxon>
    </lineage>
</organism>
<dbReference type="EMBL" id="LVLJ01001434">
    <property type="protein sequence ID" value="OAE29648.1"/>
    <property type="molecule type" value="Genomic_DNA"/>
</dbReference>
<name>A0A176W942_MARPO</name>
<comment type="caution">
    <text evidence="2">The sequence shown here is derived from an EMBL/GenBank/DDBJ whole genome shotgun (WGS) entry which is preliminary data.</text>
</comment>